<dbReference type="RefSeq" id="XP_013352919.1">
    <property type="nucleotide sequence ID" value="XM_013497465.1"/>
</dbReference>
<dbReference type="GeneID" id="25380378"/>
<dbReference type="Proteomes" id="UP000030744">
    <property type="component" value="Unassembled WGS sequence"/>
</dbReference>
<accession>U6K247</accession>
<dbReference type="Gene3D" id="2.10.50.10">
    <property type="entry name" value="Tumor Necrosis Factor Receptor, subunit A, domain 2"/>
    <property type="match status" value="2"/>
</dbReference>
<name>U6K247_9EIME</name>
<dbReference type="VEuPathDB" id="ToxoDB:EMH_0057430"/>
<dbReference type="PANTHER" id="PTHR46104:SF1">
    <property type="entry name" value="GENE 9195-RELATED"/>
    <property type="match status" value="1"/>
</dbReference>
<evidence type="ECO:0000313" key="1">
    <source>
        <dbReference type="EMBL" id="CDJ30352.1"/>
    </source>
</evidence>
<dbReference type="OrthoDB" id="346529at2759"/>
<dbReference type="SMART" id="SM01411">
    <property type="entry name" value="Ephrin_rec_like"/>
    <property type="match status" value="8"/>
</dbReference>
<dbReference type="PANTHER" id="PTHR46104">
    <property type="entry name" value="GENE 9195-RELATED-RELATED"/>
    <property type="match status" value="1"/>
</dbReference>
<keyword evidence="2" id="KW-1185">Reference proteome</keyword>
<gene>
    <name evidence="1" type="ORF">EMH_0057430</name>
</gene>
<dbReference type="AlphaFoldDB" id="U6K247"/>
<evidence type="ECO:0000313" key="2">
    <source>
        <dbReference type="Proteomes" id="UP000030744"/>
    </source>
</evidence>
<sequence>MCLLIVEEPSAVVFSAADLSQSKECPKGYYCPAGTAKAIPCPGGTYNPLLRRTDVSDCMISKAGTYAEEATTSEAGTGSCAKGHFCPPGSSKADQVACPAQTYNPSPGGGSANDCKPCPAGKYCGTGVSEPDDCPEGHYCPVGSSDPRPCPVGTIRKTTGAQSEQDCDPCPAGHYCETPGLSDPTGECEAGTLCLERATNPAPRDGLTALMGTPLTLGIKCPHRSGAPLSGVVCPSLGYCEEGATALQACPNGEFNPYEGGTSSNDCRKCFAGAYCTVVDNKPVVGPCAGGYSCPEGSSTAKAVIAPKGTYAPVGSALPKYCKPGTHAETEGLTECLPCPAGYYCDQAGMGETNLIRKDCRTGMYCEEGSVFHKNCPAGTYNPDKLGQSIDACLPCPAGQYCQTEELSAPTGDCAAGYYCATRSTSIAPLEMDSFGNGPCPTGHYCPEGTPEPVACPGTYQDMPGSTFCNVCPGGYYCPLGAEVSFDAQYICPKGSFCPRGSKHGKEYLCPPGFYNPSQGISSVLSCLPCPPGKYCRTAGLAAESGDCAAGFYCAGGARYPNEVIDECVFESGVLGKGTGTCTSREDPFSSKEEAEEFCKKSDECVGIEEKEELFYVRCGAVEAPDEGVTSIFYPKLCIEAGLCPIGYICPAGTGSTEPSKAANACPPGYYCPEGERGKLISAKTVRLASSAHSLVFQLLQDTALLASTVVKGAQLLSMPQKFVQKGTTAPKEVQKPFLAAAAHISRRKVQRRASCVQKGHSAQLDRKSLSPAQKGSIARLAPNISTSTHVHKGHLVALRVQRL</sequence>
<reference evidence="1" key="1">
    <citation type="submission" date="2013-10" db="EMBL/GenBank/DDBJ databases">
        <title>Genomic analysis of the causative agents of coccidiosis in chickens.</title>
        <authorList>
            <person name="Reid A.J."/>
            <person name="Blake D."/>
            <person name="Billington K."/>
            <person name="Browne H."/>
            <person name="Dunn M."/>
            <person name="Hung S."/>
            <person name="Kawahara F."/>
            <person name="Miranda-Saavedra D."/>
            <person name="Mourier T."/>
            <person name="Nagra H."/>
            <person name="Otto T.D."/>
            <person name="Rawlings N."/>
            <person name="Sanchez A."/>
            <person name="Sanders M."/>
            <person name="Subramaniam C."/>
            <person name="Tay Y."/>
            <person name="Dear P."/>
            <person name="Doerig C."/>
            <person name="Gruber A."/>
            <person name="Parkinson J."/>
            <person name="Shirley M."/>
            <person name="Wan K.L."/>
            <person name="Berriman M."/>
            <person name="Tomley F."/>
            <person name="Pain A."/>
        </authorList>
    </citation>
    <scope>NUCLEOTIDE SEQUENCE [LARGE SCALE GENOMIC DNA]</scope>
    <source>
        <strain evidence="1">Houghton</strain>
    </source>
</reference>
<protein>
    <submittedName>
        <fullName evidence="1">Cast domain containing protein, related</fullName>
    </submittedName>
</protein>
<organism evidence="1 2">
    <name type="scientific">Eimeria mitis</name>
    <dbReference type="NCBI Taxonomy" id="44415"/>
    <lineage>
        <taxon>Eukaryota</taxon>
        <taxon>Sar</taxon>
        <taxon>Alveolata</taxon>
        <taxon>Apicomplexa</taxon>
        <taxon>Conoidasida</taxon>
        <taxon>Coccidia</taxon>
        <taxon>Eucoccidiorida</taxon>
        <taxon>Eimeriorina</taxon>
        <taxon>Eimeriidae</taxon>
        <taxon>Eimeria</taxon>
    </lineage>
</organism>
<proteinExistence type="predicted"/>
<dbReference type="SUPFAM" id="SSF57184">
    <property type="entry name" value="Growth factor receptor domain"/>
    <property type="match status" value="2"/>
</dbReference>
<reference evidence="1" key="2">
    <citation type="submission" date="2013-10" db="EMBL/GenBank/DDBJ databases">
        <authorList>
            <person name="Aslett M."/>
        </authorList>
    </citation>
    <scope>NUCLEOTIDE SEQUENCE [LARGE SCALE GENOMIC DNA]</scope>
    <source>
        <strain evidence="1">Houghton</strain>
    </source>
</reference>
<dbReference type="EMBL" id="HG682464">
    <property type="protein sequence ID" value="CDJ30352.1"/>
    <property type="molecule type" value="Genomic_DNA"/>
</dbReference>
<dbReference type="InterPro" id="IPR009030">
    <property type="entry name" value="Growth_fac_rcpt_cys_sf"/>
</dbReference>